<evidence type="ECO:0000313" key="6">
    <source>
        <dbReference type="Proteomes" id="UP001139887"/>
    </source>
</evidence>
<dbReference type="GO" id="GO:0008360">
    <property type="term" value="P:regulation of cell shape"/>
    <property type="evidence" value="ECO:0007669"/>
    <property type="project" value="TreeGrafter"/>
</dbReference>
<dbReference type="InterPro" id="IPR018359">
    <property type="entry name" value="Bromodomain_CS"/>
</dbReference>
<comment type="caution">
    <text evidence="5">The sequence shown here is derived from an EMBL/GenBank/DDBJ whole genome shotgun (WGS) entry which is preliminary data.</text>
</comment>
<dbReference type="Gene3D" id="1.20.920.10">
    <property type="entry name" value="Bromodomain-like"/>
    <property type="match status" value="1"/>
</dbReference>
<protein>
    <recommendedName>
        <fullName evidence="4">Bromo domain-containing protein</fullName>
    </recommendedName>
</protein>
<evidence type="ECO:0000256" key="3">
    <source>
        <dbReference type="SAM" id="MobiDB-lite"/>
    </source>
</evidence>
<gene>
    <name evidence="5" type="ORF">IWW36_005769</name>
</gene>
<dbReference type="Pfam" id="PF25313">
    <property type="entry name" value="BRWD_AD"/>
    <property type="match status" value="1"/>
</dbReference>
<feature type="compositionally biased region" description="Basic residues" evidence="3">
    <location>
        <begin position="278"/>
        <end position="296"/>
    </location>
</feature>
<dbReference type="GO" id="GO:0006357">
    <property type="term" value="P:regulation of transcription by RNA polymerase II"/>
    <property type="evidence" value="ECO:0007669"/>
    <property type="project" value="TreeGrafter"/>
</dbReference>
<dbReference type="Pfam" id="PF00439">
    <property type="entry name" value="Bromodomain"/>
    <property type="match status" value="1"/>
</dbReference>
<dbReference type="OrthoDB" id="538223at2759"/>
<dbReference type="InterPro" id="IPR001487">
    <property type="entry name" value="Bromodomain"/>
</dbReference>
<proteinExistence type="predicted"/>
<accession>A0A9W8I3A1</accession>
<evidence type="ECO:0000313" key="5">
    <source>
        <dbReference type="EMBL" id="KAJ2842822.1"/>
    </source>
</evidence>
<evidence type="ECO:0000256" key="1">
    <source>
        <dbReference type="ARBA" id="ARBA00023117"/>
    </source>
</evidence>
<evidence type="ECO:0000256" key="2">
    <source>
        <dbReference type="PROSITE-ProRule" id="PRU00035"/>
    </source>
</evidence>
<dbReference type="Proteomes" id="UP001139887">
    <property type="component" value="Unassembled WGS sequence"/>
</dbReference>
<reference evidence="5" key="1">
    <citation type="submission" date="2022-07" db="EMBL/GenBank/DDBJ databases">
        <title>Phylogenomic reconstructions and comparative analyses of Kickxellomycotina fungi.</title>
        <authorList>
            <person name="Reynolds N.K."/>
            <person name="Stajich J.E."/>
            <person name="Barry K."/>
            <person name="Grigoriev I.V."/>
            <person name="Crous P."/>
            <person name="Smith M.E."/>
        </authorList>
    </citation>
    <scope>NUCLEOTIDE SEQUENCE</scope>
    <source>
        <strain evidence="5">NRRL 1566</strain>
    </source>
</reference>
<dbReference type="PROSITE" id="PS00633">
    <property type="entry name" value="BROMODOMAIN_1"/>
    <property type="match status" value="1"/>
</dbReference>
<dbReference type="InterPro" id="IPR057451">
    <property type="entry name" value="BRWD/PHIP_AD"/>
</dbReference>
<dbReference type="SUPFAM" id="SSF47370">
    <property type="entry name" value="Bromodomain"/>
    <property type="match status" value="1"/>
</dbReference>
<dbReference type="PROSITE" id="PS50014">
    <property type="entry name" value="BROMODOMAIN_2"/>
    <property type="match status" value="1"/>
</dbReference>
<feature type="domain" description="Bromo" evidence="4">
    <location>
        <begin position="182"/>
        <end position="253"/>
    </location>
</feature>
<dbReference type="PANTHER" id="PTHR16266">
    <property type="entry name" value="WD REPEAT DOMAIN 9"/>
    <property type="match status" value="1"/>
</dbReference>
<dbReference type="InterPro" id="IPR052060">
    <property type="entry name" value="Bromo_WD_repeat"/>
</dbReference>
<dbReference type="GO" id="GO:0007010">
    <property type="term" value="P:cytoskeleton organization"/>
    <property type="evidence" value="ECO:0007669"/>
    <property type="project" value="TreeGrafter"/>
</dbReference>
<feature type="compositionally biased region" description="Acidic residues" evidence="3">
    <location>
        <begin position="315"/>
        <end position="331"/>
    </location>
</feature>
<dbReference type="PANTHER" id="PTHR16266:SF17">
    <property type="entry name" value="BRWD3"/>
    <property type="match status" value="1"/>
</dbReference>
<dbReference type="EMBL" id="JANBUW010001621">
    <property type="protein sequence ID" value="KAJ2842822.1"/>
    <property type="molecule type" value="Genomic_DNA"/>
</dbReference>
<organism evidence="5 6">
    <name type="scientific">Coemansia brasiliensis</name>
    <dbReference type="NCBI Taxonomy" id="2650707"/>
    <lineage>
        <taxon>Eukaryota</taxon>
        <taxon>Fungi</taxon>
        <taxon>Fungi incertae sedis</taxon>
        <taxon>Zoopagomycota</taxon>
        <taxon>Kickxellomycotina</taxon>
        <taxon>Kickxellomycetes</taxon>
        <taxon>Kickxellales</taxon>
        <taxon>Kickxellaceae</taxon>
        <taxon>Coemansia</taxon>
    </lineage>
</organism>
<dbReference type="SMART" id="SM00297">
    <property type="entry name" value="BROMO"/>
    <property type="match status" value="1"/>
</dbReference>
<keyword evidence="6" id="KW-1185">Reference proteome</keyword>
<dbReference type="InterPro" id="IPR036427">
    <property type="entry name" value="Bromodomain-like_sf"/>
</dbReference>
<dbReference type="GO" id="GO:0005634">
    <property type="term" value="C:nucleus"/>
    <property type="evidence" value="ECO:0007669"/>
    <property type="project" value="InterPro"/>
</dbReference>
<dbReference type="PRINTS" id="PR00503">
    <property type="entry name" value="BROMODOMAIN"/>
</dbReference>
<sequence>MLPYIAVPNLAVAVYGKVAALQYGVGPPAFCTLKIQLLKHQTVEELDAEDEHEVTRRTIQVQYHDCDGVPDFVVLYSRYRASLRQSLRIGDQVNVLFDEDQAHPAEIVGFRDIKPTSRQTNVSKQLARNPWRSIEVAWEEDGAERTHELVSPWELLHDCSEEHAELPPSLTRELLGAVNALRSNSEFVWFVHNVDFINDYPDYLLNVAYPMCLDTVRARLQSGFYRHVGAVAFDIRLIQENAEIFNDPGTLVPLAAQSLVTQFQQLTSRDSESDSQVPRKRKPTAPTTRRRTRRRRMDAGGSDIEESSSSPPTAESDDEDEDFDDDDDLYA</sequence>
<dbReference type="AlphaFoldDB" id="A0A9W8I3A1"/>
<dbReference type="GO" id="GO:0006325">
    <property type="term" value="P:chromatin organization"/>
    <property type="evidence" value="ECO:0007669"/>
    <property type="project" value="UniProtKB-ARBA"/>
</dbReference>
<keyword evidence="1 2" id="KW-0103">Bromodomain</keyword>
<name>A0A9W8I3A1_9FUNG</name>
<feature type="region of interest" description="Disordered" evidence="3">
    <location>
        <begin position="266"/>
        <end position="331"/>
    </location>
</feature>
<evidence type="ECO:0000259" key="4">
    <source>
        <dbReference type="PROSITE" id="PS50014"/>
    </source>
</evidence>
<dbReference type="GO" id="GO:0003677">
    <property type="term" value="F:DNA binding"/>
    <property type="evidence" value="ECO:0007669"/>
    <property type="project" value="InterPro"/>
</dbReference>